<dbReference type="PANTHER" id="PTHR21152:SF40">
    <property type="entry name" value="ALANINE--GLYOXYLATE AMINOTRANSFERASE"/>
    <property type="match status" value="1"/>
</dbReference>
<comment type="caution">
    <text evidence="12">The sequence shown here is derived from an EMBL/GenBank/DDBJ whole genome shotgun (WGS) entry which is preliminary data.</text>
</comment>
<dbReference type="RefSeq" id="WP_107815624.1">
    <property type="nucleotide sequence ID" value="NZ_QAOH01000003.1"/>
</dbReference>
<comment type="similarity">
    <text evidence="3">Belongs to the class-V pyridoxal-phosphate-dependent aminotransferase family. SerC subfamily.</text>
</comment>
<dbReference type="GO" id="GO:0019265">
    <property type="term" value="P:glycine biosynthetic process, by transamination of glyoxylate"/>
    <property type="evidence" value="ECO:0007669"/>
    <property type="project" value="TreeGrafter"/>
</dbReference>
<dbReference type="OrthoDB" id="9772439at2"/>
<dbReference type="NCBIfam" id="NF002841">
    <property type="entry name" value="PRK03080.1-2"/>
    <property type="match status" value="1"/>
</dbReference>
<dbReference type="InterPro" id="IPR015422">
    <property type="entry name" value="PyrdxlP-dep_Trfase_small"/>
</dbReference>
<dbReference type="Proteomes" id="UP000244077">
    <property type="component" value="Unassembled WGS sequence"/>
</dbReference>
<sequence length="380" mass="41683">MATKHPQTRPANPRFSSGPCAKIPNFSVEMLADAPLGRSHRAKVGKDKLKAAIETTREILGVPADYKIGIVPASDTGAVEMALWSLLGARKATMLAWESFGSGWVTDVVKQLKIDAEVKTADYGQIVDLKEVDFNTDVVFTWNGTTSGVRVPNGDKIPADREGLTICDATSAAFAMDLPWDKLDVTTFSWQKVMGGEAAHGMLILSPRAVERLESYTPAWPMPKIFRMTKGGKLIEGIFVGETINTPSMLAVEDYLVALEWAKKIGGLPKLIERSTTNAKVLWDFCDRHDWIANLAEDDATRSNTSVCLKFTDERIKDGAAFAKAVAKKLEEYNAAYDVGAYRDAPAGLRVWCGATVESSDIEALTLWLKWAFEECIAEQ</sequence>
<dbReference type="PANTHER" id="PTHR21152">
    <property type="entry name" value="AMINOTRANSFERASE CLASS V"/>
    <property type="match status" value="1"/>
</dbReference>
<evidence type="ECO:0000256" key="1">
    <source>
        <dbReference type="ARBA" id="ARBA00001933"/>
    </source>
</evidence>
<evidence type="ECO:0000313" key="13">
    <source>
        <dbReference type="Proteomes" id="UP000244077"/>
    </source>
</evidence>
<dbReference type="GO" id="GO:0008453">
    <property type="term" value="F:alanine-glyoxylate transaminase activity"/>
    <property type="evidence" value="ECO:0007669"/>
    <property type="project" value="TreeGrafter"/>
</dbReference>
<comment type="pathway">
    <text evidence="2">Amino-acid biosynthesis; L-serine biosynthesis; L-serine from 3-phospho-D-glycerate: step 2/3.</text>
</comment>
<keyword evidence="6 12" id="KW-0032">Aminotransferase</keyword>
<keyword evidence="10" id="KW-0718">Serine biosynthesis</keyword>
<reference evidence="12 13" key="1">
    <citation type="submission" date="2018-04" db="EMBL/GenBank/DDBJ databases">
        <title>Genomic Encyclopedia of Archaeal and Bacterial Type Strains, Phase II (KMG-II): from individual species to whole genera.</title>
        <authorList>
            <person name="Goeker M."/>
        </authorList>
    </citation>
    <scope>NUCLEOTIDE SEQUENCE [LARGE SCALE GENOMIC DNA]</scope>
    <source>
        <strain evidence="12 13">DSM 100434</strain>
    </source>
</reference>
<accession>A0A2T5HTQ6</accession>
<evidence type="ECO:0000256" key="2">
    <source>
        <dbReference type="ARBA" id="ARBA00005099"/>
    </source>
</evidence>
<dbReference type="InterPro" id="IPR022278">
    <property type="entry name" value="Pser_aminoTfrase"/>
</dbReference>
<protein>
    <recommendedName>
        <fullName evidence="4">phosphoserine transaminase</fullName>
        <ecNumber evidence="4">2.6.1.52</ecNumber>
    </recommendedName>
</protein>
<proteinExistence type="inferred from homology"/>
<evidence type="ECO:0000256" key="10">
    <source>
        <dbReference type="ARBA" id="ARBA00023299"/>
    </source>
</evidence>
<dbReference type="GO" id="GO:0004760">
    <property type="term" value="F:L-serine-pyruvate transaminase activity"/>
    <property type="evidence" value="ECO:0007669"/>
    <property type="project" value="TreeGrafter"/>
</dbReference>
<dbReference type="UniPathway" id="UPA00135">
    <property type="reaction ID" value="UER00197"/>
</dbReference>
<keyword evidence="7" id="KW-0028">Amino-acid biosynthesis</keyword>
<dbReference type="InterPro" id="IPR006271">
    <property type="entry name" value="Pser_aminoTfrase_methanosarc"/>
</dbReference>
<name>A0A2T5HTQ6_9RHOB</name>
<evidence type="ECO:0000256" key="11">
    <source>
        <dbReference type="ARBA" id="ARBA00049007"/>
    </source>
</evidence>
<dbReference type="CDD" id="cd01494">
    <property type="entry name" value="AAT_I"/>
    <property type="match status" value="1"/>
</dbReference>
<evidence type="ECO:0000256" key="4">
    <source>
        <dbReference type="ARBA" id="ARBA00013030"/>
    </source>
</evidence>
<keyword evidence="9" id="KW-0663">Pyridoxal phosphate</keyword>
<dbReference type="GO" id="GO:0006564">
    <property type="term" value="P:L-serine biosynthetic process"/>
    <property type="evidence" value="ECO:0007669"/>
    <property type="project" value="UniProtKB-KW"/>
</dbReference>
<evidence type="ECO:0000313" key="12">
    <source>
        <dbReference type="EMBL" id="PTQ74970.1"/>
    </source>
</evidence>
<dbReference type="EC" id="2.6.1.52" evidence="4"/>
<evidence type="ECO:0000256" key="8">
    <source>
        <dbReference type="ARBA" id="ARBA00022679"/>
    </source>
</evidence>
<dbReference type="EMBL" id="QAOH01000003">
    <property type="protein sequence ID" value="PTQ74970.1"/>
    <property type="molecule type" value="Genomic_DNA"/>
</dbReference>
<keyword evidence="13" id="KW-1185">Reference proteome</keyword>
<gene>
    <name evidence="12" type="ORF">C8N42_103263</name>
</gene>
<dbReference type="GO" id="GO:0004648">
    <property type="term" value="F:O-phospho-L-serine:2-oxoglutarate aminotransferase activity"/>
    <property type="evidence" value="ECO:0007669"/>
    <property type="project" value="UniProtKB-EC"/>
</dbReference>
<evidence type="ECO:0000256" key="6">
    <source>
        <dbReference type="ARBA" id="ARBA00022576"/>
    </source>
</evidence>
<evidence type="ECO:0000256" key="3">
    <source>
        <dbReference type="ARBA" id="ARBA00006904"/>
    </source>
</evidence>
<evidence type="ECO:0000256" key="9">
    <source>
        <dbReference type="ARBA" id="ARBA00022898"/>
    </source>
</evidence>
<dbReference type="Gene3D" id="3.90.1150.10">
    <property type="entry name" value="Aspartate Aminotransferase, domain 1"/>
    <property type="match status" value="1"/>
</dbReference>
<dbReference type="InterPro" id="IPR015424">
    <property type="entry name" value="PyrdxlP-dep_Trfase"/>
</dbReference>
<comment type="cofactor">
    <cofactor evidence="1">
        <name>pyridoxal 5'-phosphate</name>
        <dbReference type="ChEBI" id="CHEBI:597326"/>
    </cofactor>
</comment>
<evidence type="ECO:0000256" key="5">
    <source>
        <dbReference type="ARBA" id="ARBA00022490"/>
    </source>
</evidence>
<dbReference type="NCBIfam" id="TIGR01365">
    <property type="entry name" value="serC_2"/>
    <property type="match status" value="1"/>
</dbReference>
<keyword evidence="5" id="KW-0963">Cytoplasm</keyword>
<dbReference type="SUPFAM" id="SSF53383">
    <property type="entry name" value="PLP-dependent transferases"/>
    <property type="match status" value="1"/>
</dbReference>
<keyword evidence="8 12" id="KW-0808">Transferase</keyword>
<organism evidence="12 13">
    <name type="scientific">Celeribacter persicus</name>
    <dbReference type="NCBI Taxonomy" id="1651082"/>
    <lineage>
        <taxon>Bacteria</taxon>
        <taxon>Pseudomonadati</taxon>
        <taxon>Pseudomonadota</taxon>
        <taxon>Alphaproteobacteria</taxon>
        <taxon>Rhodobacterales</taxon>
        <taxon>Roseobacteraceae</taxon>
        <taxon>Celeribacter</taxon>
    </lineage>
</organism>
<dbReference type="InterPro" id="IPR015421">
    <property type="entry name" value="PyrdxlP-dep_Trfase_major"/>
</dbReference>
<comment type="catalytic activity">
    <reaction evidence="11">
        <text>O-phospho-L-serine + 2-oxoglutarate = 3-phosphooxypyruvate + L-glutamate</text>
        <dbReference type="Rhea" id="RHEA:14329"/>
        <dbReference type="ChEBI" id="CHEBI:16810"/>
        <dbReference type="ChEBI" id="CHEBI:18110"/>
        <dbReference type="ChEBI" id="CHEBI:29985"/>
        <dbReference type="ChEBI" id="CHEBI:57524"/>
        <dbReference type="EC" id="2.6.1.52"/>
    </reaction>
</comment>
<dbReference type="PIRSF" id="PIRSF000525">
    <property type="entry name" value="SerC"/>
    <property type="match status" value="1"/>
</dbReference>
<dbReference type="Gene3D" id="3.40.640.10">
    <property type="entry name" value="Type I PLP-dependent aspartate aminotransferase-like (Major domain)"/>
    <property type="match status" value="1"/>
</dbReference>
<evidence type="ECO:0000256" key="7">
    <source>
        <dbReference type="ARBA" id="ARBA00022605"/>
    </source>
</evidence>
<dbReference type="AlphaFoldDB" id="A0A2T5HTQ6"/>